<dbReference type="InterPro" id="IPR011051">
    <property type="entry name" value="RmlC_Cupin_sf"/>
</dbReference>
<accession>A0A132E571</accession>
<dbReference type="InterPro" id="IPR050204">
    <property type="entry name" value="AraC_XylS_family_regulators"/>
</dbReference>
<dbReference type="PANTHER" id="PTHR46796">
    <property type="entry name" value="HTH-TYPE TRANSCRIPTIONAL ACTIVATOR RHAS-RELATED"/>
    <property type="match status" value="1"/>
</dbReference>
<dbReference type="Pfam" id="PF12833">
    <property type="entry name" value="HTH_18"/>
    <property type="match status" value="1"/>
</dbReference>
<dbReference type="RefSeq" id="WP_060247523.1">
    <property type="nucleotide sequence ID" value="NZ_LPJR01000096.1"/>
</dbReference>
<dbReference type="InterPro" id="IPR032783">
    <property type="entry name" value="AraC_lig"/>
</dbReference>
<evidence type="ECO:0000313" key="6">
    <source>
        <dbReference type="Proteomes" id="UP000062912"/>
    </source>
</evidence>
<proteinExistence type="predicted"/>
<evidence type="ECO:0000256" key="2">
    <source>
        <dbReference type="ARBA" id="ARBA00023125"/>
    </source>
</evidence>
<evidence type="ECO:0000259" key="4">
    <source>
        <dbReference type="PROSITE" id="PS01124"/>
    </source>
</evidence>
<reference evidence="5 6" key="1">
    <citation type="submission" date="2015-11" db="EMBL/GenBank/DDBJ databases">
        <title>Expanding the genomic diversity of Burkholderia species for the development of highly accurate diagnostics.</title>
        <authorList>
            <person name="Sahl J."/>
            <person name="Keim P."/>
            <person name="Wagner D."/>
        </authorList>
    </citation>
    <scope>NUCLEOTIDE SEQUENCE [LARGE SCALE GENOMIC DNA]</scope>
    <source>
        <strain evidence="5 6">MSMB368WGS</strain>
    </source>
</reference>
<feature type="domain" description="HTH araC/xylS-type" evidence="4">
    <location>
        <begin position="242"/>
        <end position="340"/>
    </location>
</feature>
<dbReference type="PROSITE" id="PS00041">
    <property type="entry name" value="HTH_ARAC_FAMILY_1"/>
    <property type="match status" value="1"/>
</dbReference>
<organism evidence="5 6">
    <name type="scientific">Burkholderia pseudomultivorans</name>
    <dbReference type="NCBI Taxonomy" id="1207504"/>
    <lineage>
        <taxon>Bacteria</taxon>
        <taxon>Pseudomonadati</taxon>
        <taxon>Pseudomonadota</taxon>
        <taxon>Betaproteobacteria</taxon>
        <taxon>Burkholderiales</taxon>
        <taxon>Burkholderiaceae</taxon>
        <taxon>Burkholderia</taxon>
        <taxon>Burkholderia cepacia complex</taxon>
    </lineage>
</organism>
<dbReference type="OrthoDB" id="9789899at2"/>
<sequence length="354" mass="37703">MTYNPTLLIERPNPMAEPLLPPVPDAHDLVSELLLGMRLSGVQYRRIQVARPFGLSFGHAPGRAQFHFVGRGPVLLRDAAGTTMQLEAGDAILLPHGNMHALVSDPDAPCREINGFEAAKICDTVASVGSAGAPPACTTTEPGAGDALIFSACMELDLGGMQPLVGTMPEFMHVGTLLARYPEIRPMLDAMEREACAERAGFAGILARLADVVAAFIVRGWVECGCGDATGWVQALREPKLGRAIVALHRDPGRNWSVAELAAEAGVSRSVFAERFLAATGMAPVRYLTELRMRLAAQWITRDREAIETVAYRLGYGSLAAFSRAFKRVVGRPPGAVRVGADVDGAPVHGTSGT</sequence>
<evidence type="ECO:0000256" key="3">
    <source>
        <dbReference type="ARBA" id="ARBA00023163"/>
    </source>
</evidence>
<dbReference type="InterPro" id="IPR018060">
    <property type="entry name" value="HTH_AraC"/>
</dbReference>
<dbReference type="Gene3D" id="1.10.10.60">
    <property type="entry name" value="Homeodomain-like"/>
    <property type="match status" value="2"/>
</dbReference>
<protein>
    <submittedName>
        <fullName evidence="5">AraC family transcriptional regulator</fullName>
    </submittedName>
</protein>
<comment type="caution">
    <text evidence="5">The sequence shown here is derived from an EMBL/GenBank/DDBJ whole genome shotgun (WGS) entry which is preliminary data.</text>
</comment>
<dbReference type="Proteomes" id="UP000062912">
    <property type="component" value="Unassembled WGS sequence"/>
</dbReference>
<name>A0A132E571_9BURK</name>
<gene>
    <name evidence="5" type="ORF">WT56_33845</name>
</gene>
<dbReference type="GO" id="GO:0043565">
    <property type="term" value="F:sequence-specific DNA binding"/>
    <property type="evidence" value="ECO:0007669"/>
    <property type="project" value="InterPro"/>
</dbReference>
<dbReference type="EMBL" id="LPJR01000096">
    <property type="protein sequence ID" value="KWF16736.1"/>
    <property type="molecule type" value="Genomic_DNA"/>
</dbReference>
<keyword evidence="3" id="KW-0804">Transcription</keyword>
<dbReference type="AlphaFoldDB" id="A0A132E571"/>
<dbReference type="InterPro" id="IPR009057">
    <property type="entry name" value="Homeodomain-like_sf"/>
</dbReference>
<dbReference type="GO" id="GO:0003700">
    <property type="term" value="F:DNA-binding transcription factor activity"/>
    <property type="evidence" value="ECO:0007669"/>
    <property type="project" value="InterPro"/>
</dbReference>
<evidence type="ECO:0000256" key="1">
    <source>
        <dbReference type="ARBA" id="ARBA00023015"/>
    </source>
</evidence>
<dbReference type="SUPFAM" id="SSF46689">
    <property type="entry name" value="Homeodomain-like"/>
    <property type="match status" value="2"/>
</dbReference>
<dbReference type="SMART" id="SM00342">
    <property type="entry name" value="HTH_ARAC"/>
    <property type="match status" value="1"/>
</dbReference>
<dbReference type="SUPFAM" id="SSF51182">
    <property type="entry name" value="RmlC-like cupins"/>
    <property type="match status" value="1"/>
</dbReference>
<dbReference type="Pfam" id="PF12852">
    <property type="entry name" value="Cupin_6"/>
    <property type="match status" value="1"/>
</dbReference>
<dbReference type="PANTHER" id="PTHR46796:SF7">
    <property type="entry name" value="ARAC FAMILY TRANSCRIPTIONAL REGULATOR"/>
    <property type="match status" value="1"/>
</dbReference>
<keyword evidence="2" id="KW-0238">DNA-binding</keyword>
<evidence type="ECO:0000313" key="5">
    <source>
        <dbReference type="EMBL" id="KWF16736.1"/>
    </source>
</evidence>
<dbReference type="InterPro" id="IPR018062">
    <property type="entry name" value="HTH_AraC-typ_CS"/>
</dbReference>
<keyword evidence="1" id="KW-0805">Transcription regulation</keyword>
<dbReference type="PROSITE" id="PS01124">
    <property type="entry name" value="HTH_ARAC_FAMILY_2"/>
    <property type="match status" value="1"/>
</dbReference>